<dbReference type="InterPro" id="IPR001650">
    <property type="entry name" value="Helicase_C-like"/>
</dbReference>
<evidence type="ECO:0000259" key="11">
    <source>
        <dbReference type="PROSITE" id="PS50020"/>
    </source>
</evidence>
<dbReference type="SMART" id="SM00487">
    <property type="entry name" value="DEXDc"/>
    <property type="match status" value="1"/>
</dbReference>
<dbReference type="PANTHER" id="PTHR45685">
    <property type="entry name" value="HELICASE SRCAP-RELATED"/>
    <property type="match status" value="1"/>
</dbReference>
<accession>W4GAH8</accession>
<dbReference type="GO" id="GO:0016887">
    <property type="term" value="F:ATP hydrolysis activity"/>
    <property type="evidence" value="ECO:0007669"/>
    <property type="project" value="TreeGrafter"/>
</dbReference>
<feature type="domain" description="WW" evidence="11">
    <location>
        <begin position="1387"/>
        <end position="1415"/>
    </location>
</feature>
<dbReference type="STRING" id="112090.W4GAH8"/>
<evidence type="ECO:0000256" key="6">
    <source>
        <dbReference type="ARBA" id="ARBA00022840"/>
    </source>
</evidence>
<dbReference type="InterPro" id="IPR050520">
    <property type="entry name" value="INO80/SWR1_helicase"/>
</dbReference>
<dbReference type="CDD" id="cd18793">
    <property type="entry name" value="SF2_C_SNF"/>
    <property type="match status" value="1"/>
</dbReference>
<dbReference type="Gene3D" id="3.40.50.10810">
    <property type="entry name" value="Tandem AAA-ATPase domain"/>
    <property type="match status" value="1"/>
</dbReference>
<feature type="compositionally biased region" description="Low complexity" evidence="10">
    <location>
        <begin position="124"/>
        <end position="137"/>
    </location>
</feature>
<feature type="compositionally biased region" description="Polar residues" evidence="10">
    <location>
        <begin position="110"/>
        <end position="121"/>
    </location>
</feature>
<dbReference type="GO" id="GO:0005524">
    <property type="term" value="F:ATP binding"/>
    <property type="evidence" value="ECO:0007669"/>
    <property type="project" value="UniProtKB-KW"/>
</dbReference>
<evidence type="ECO:0000256" key="2">
    <source>
        <dbReference type="ARBA" id="ARBA00009220"/>
    </source>
</evidence>
<evidence type="ECO:0008006" key="16">
    <source>
        <dbReference type="Google" id="ProtNLM"/>
    </source>
</evidence>
<feature type="region of interest" description="Disordered" evidence="10">
    <location>
        <begin position="442"/>
        <end position="471"/>
    </location>
</feature>
<keyword evidence="7" id="KW-0156">Chromatin regulator</keyword>
<dbReference type="GO" id="GO:0003677">
    <property type="term" value="F:DNA binding"/>
    <property type="evidence" value="ECO:0007669"/>
    <property type="project" value="UniProtKB-KW"/>
</dbReference>
<dbReference type="InterPro" id="IPR012334">
    <property type="entry name" value="Pectin_lyas_fold"/>
</dbReference>
<reference evidence="15" key="1">
    <citation type="submission" date="2013-12" db="EMBL/GenBank/DDBJ databases">
        <title>The Genome Sequence of Aphanomyces astaci APO3.</title>
        <authorList>
            <consortium name="The Broad Institute Genomics Platform"/>
            <person name="Russ C."/>
            <person name="Tyler B."/>
            <person name="van West P."/>
            <person name="Dieguez-Uribeondo J."/>
            <person name="Young S.K."/>
            <person name="Zeng Q."/>
            <person name="Gargeya S."/>
            <person name="Fitzgerald M."/>
            <person name="Abouelleil A."/>
            <person name="Alvarado L."/>
            <person name="Chapman S.B."/>
            <person name="Gainer-Dewar J."/>
            <person name="Goldberg J."/>
            <person name="Griggs A."/>
            <person name="Gujja S."/>
            <person name="Hansen M."/>
            <person name="Howarth C."/>
            <person name="Imamovic A."/>
            <person name="Ireland A."/>
            <person name="Larimer J."/>
            <person name="McCowan C."/>
            <person name="Murphy C."/>
            <person name="Pearson M."/>
            <person name="Poon T.W."/>
            <person name="Priest M."/>
            <person name="Roberts A."/>
            <person name="Saif S."/>
            <person name="Shea T."/>
            <person name="Sykes S."/>
            <person name="Wortman J."/>
            <person name="Nusbaum C."/>
            <person name="Birren B."/>
        </authorList>
    </citation>
    <scope>NUCLEOTIDE SEQUENCE [LARGE SCALE GENOMIC DNA]</scope>
    <source>
        <strain evidence="15">APO3</strain>
    </source>
</reference>
<dbReference type="SUPFAM" id="SSF51126">
    <property type="entry name" value="Pectin lyase-like"/>
    <property type="match status" value="1"/>
</dbReference>
<gene>
    <name evidence="15" type="ORF">H257_09921</name>
</gene>
<dbReference type="CDD" id="cd18003">
    <property type="entry name" value="DEXQc_SRCAP"/>
    <property type="match status" value="1"/>
</dbReference>
<feature type="compositionally biased region" description="Low complexity" evidence="10">
    <location>
        <begin position="1"/>
        <end position="13"/>
    </location>
</feature>
<dbReference type="InterPro" id="IPR001202">
    <property type="entry name" value="WW_dom"/>
</dbReference>
<name>W4GAH8_APHAT</name>
<dbReference type="Gene3D" id="2.160.20.10">
    <property type="entry name" value="Single-stranded right-handed beta-helix, Pectin lyase-like"/>
    <property type="match status" value="1"/>
</dbReference>
<evidence type="ECO:0000259" key="12">
    <source>
        <dbReference type="PROSITE" id="PS51192"/>
    </source>
</evidence>
<dbReference type="GO" id="GO:0000812">
    <property type="term" value="C:Swr1 complex"/>
    <property type="evidence" value="ECO:0007669"/>
    <property type="project" value="TreeGrafter"/>
</dbReference>
<dbReference type="OrthoDB" id="5857104at2759"/>
<comment type="subcellular location">
    <subcellularLocation>
        <location evidence="1">Nucleus</location>
    </subcellularLocation>
</comment>
<dbReference type="RefSeq" id="XP_009834605.1">
    <property type="nucleotide sequence ID" value="XM_009836303.1"/>
</dbReference>
<evidence type="ECO:0000256" key="3">
    <source>
        <dbReference type="ARBA" id="ARBA00022741"/>
    </source>
</evidence>
<protein>
    <recommendedName>
        <fullName evidence="16">Protein PHOTOPERIOD-INDEPENDENT EARLY FLOWERING 1</fullName>
    </recommendedName>
</protein>
<organism evidence="15">
    <name type="scientific">Aphanomyces astaci</name>
    <name type="common">Crayfish plague agent</name>
    <dbReference type="NCBI Taxonomy" id="112090"/>
    <lineage>
        <taxon>Eukaryota</taxon>
        <taxon>Sar</taxon>
        <taxon>Stramenopiles</taxon>
        <taxon>Oomycota</taxon>
        <taxon>Saprolegniomycetes</taxon>
        <taxon>Saprolegniales</taxon>
        <taxon>Verrucalvaceae</taxon>
        <taxon>Aphanomyces</taxon>
    </lineage>
</organism>
<dbReference type="GO" id="GO:0004386">
    <property type="term" value="F:helicase activity"/>
    <property type="evidence" value="ECO:0007669"/>
    <property type="project" value="UniProtKB-KW"/>
</dbReference>
<keyword evidence="4" id="KW-0378">Hydrolase</keyword>
<comment type="similarity">
    <text evidence="2">Belongs to the SNF2/RAD54 helicase family. SWR1 subfamily.</text>
</comment>
<keyword evidence="3" id="KW-0547">Nucleotide-binding</keyword>
<proteinExistence type="inferred from homology"/>
<keyword evidence="9" id="KW-0539">Nucleus</keyword>
<dbReference type="Pfam" id="PF00176">
    <property type="entry name" value="SNF2-rel_dom"/>
    <property type="match status" value="1"/>
</dbReference>
<dbReference type="EMBL" id="KI913138">
    <property type="protein sequence ID" value="ETV75963.1"/>
    <property type="molecule type" value="Genomic_DNA"/>
</dbReference>
<evidence type="ECO:0000313" key="15">
    <source>
        <dbReference type="EMBL" id="ETV75963.1"/>
    </source>
</evidence>
<feature type="region of interest" description="Disordered" evidence="10">
    <location>
        <begin position="1"/>
        <end position="76"/>
    </location>
</feature>
<dbReference type="InterPro" id="IPR039448">
    <property type="entry name" value="Beta_helix"/>
</dbReference>
<dbReference type="GO" id="GO:0042393">
    <property type="term" value="F:histone binding"/>
    <property type="evidence" value="ECO:0007669"/>
    <property type="project" value="TreeGrafter"/>
</dbReference>
<evidence type="ECO:0000256" key="5">
    <source>
        <dbReference type="ARBA" id="ARBA00022806"/>
    </source>
</evidence>
<keyword evidence="8" id="KW-0238">DNA-binding</keyword>
<dbReference type="SUPFAM" id="SSF52540">
    <property type="entry name" value="P-loop containing nucleoside triphosphate hydrolases"/>
    <property type="match status" value="2"/>
</dbReference>
<dbReference type="SMART" id="SM00490">
    <property type="entry name" value="HELICc"/>
    <property type="match status" value="1"/>
</dbReference>
<dbReference type="PROSITE" id="PS51192">
    <property type="entry name" value="HELICASE_ATP_BIND_1"/>
    <property type="match status" value="1"/>
</dbReference>
<dbReference type="InterPro" id="IPR049730">
    <property type="entry name" value="SNF2/RAD54-like_C"/>
</dbReference>
<keyword evidence="5" id="KW-0347">Helicase</keyword>
<dbReference type="PROSITE" id="PS50020">
    <property type="entry name" value="WW_DOMAIN_2"/>
    <property type="match status" value="1"/>
</dbReference>
<dbReference type="InterPro" id="IPR014001">
    <property type="entry name" value="Helicase_ATP-bd"/>
</dbReference>
<evidence type="ECO:0000256" key="1">
    <source>
        <dbReference type="ARBA" id="ARBA00004123"/>
    </source>
</evidence>
<evidence type="ECO:0000256" key="8">
    <source>
        <dbReference type="ARBA" id="ARBA00023125"/>
    </source>
</evidence>
<feature type="domain" description="Helicase C-terminal" evidence="13">
    <location>
        <begin position="1042"/>
        <end position="1192"/>
    </location>
</feature>
<dbReference type="SMART" id="SM00573">
    <property type="entry name" value="HSA"/>
    <property type="match status" value="1"/>
</dbReference>
<evidence type="ECO:0000256" key="10">
    <source>
        <dbReference type="SAM" id="MobiDB-lite"/>
    </source>
</evidence>
<dbReference type="PROSITE" id="PS51204">
    <property type="entry name" value="HSA"/>
    <property type="match status" value="1"/>
</dbReference>
<dbReference type="Gene3D" id="3.40.50.300">
    <property type="entry name" value="P-loop containing nucleotide triphosphate hydrolases"/>
    <property type="match status" value="1"/>
</dbReference>
<evidence type="ECO:0000256" key="4">
    <source>
        <dbReference type="ARBA" id="ARBA00022801"/>
    </source>
</evidence>
<dbReference type="Pfam" id="PF00271">
    <property type="entry name" value="Helicase_C"/>
    <property type="match status" value="1"/>
</dbReference>
<dbReference type="InterPro" id="IPR038718">
    <property type="entry name" value="SNF2-like_sf"/>
</dbReference>
<feature type="domain" description="HSA" evidence="14">
    <location>
        <begin position="137"/>
        <end position="210"/>
    </location>
</feature>
<dbReference type="PROSITE" id="PS51194">
    <property type="entry name" value="HELICASE_CTER"/>
    <property type="match status" value="1"/>
</dbReference>
<feature type="region of interest" description="Disordered" evidence="10">
    <location>
        <begin position="98"/>
        <end position="142"/>
    </location>
</feature>
<evidence type="ECO:0000259" key="14">
    <source>
        <dbReference type="PROSITE" id="PS51204"/>
    </source>
</evidence>
<evidence type="ECO:0000256" key="9">
    <source>
        <dbReference type="ARBA" id="ARBA00023242"/>
    </source>
</evidence>
<dbReference type="FunFam" id="3.40.50.10810:FF:000005">
    <property type="entry name" value="Photoperiod-independent early flowering 1"/>
    <property type="match status" value="1"/>
</dbReference>
<dbReference type="VEuPathDB" id="FungiDB:H257_09921"/>
<dbReference type="Gene3D" id="1.20.120.850">
    <property type="entry name" value="SWI2/SNF2 ATPases, N-terminal domain"/>
    <property type="match status" value="1"/>
</dbReference>
<dbReference type="Pfam" id="PF13229">
    <property type="entry name" value="Beta_helix"/>
    <property type="match status" value="1"/>
</dbReference>
<keyword evidence="6" id="KW-0067">ATP-binding</keyword>
<dbReference type="PANTHER" id="PTHR45685:SF1">
    <property type="entry name" value="HELICASE SRCAP"/>
    <property type="match status" value="1"/>
</dbReference>
<feature type="domain" description="Helicase ATP-binding" evidence="12">
    <location>
        <begin position="515"/>
        <end position="679"/>
    </location>
</feature>
<dbReference type="InterPro" id="IPR027417">
    <property type="entry name" value="P-loop_NTPase"/>
</dbReference>
<dbReference type="GO" id="GO:0006338">
    <property type="term" value="P:chromatin remodeling"/>
    <property type="evidence" value="ECO:0007669"/>
    <property type="project" value="TreeGrafter"/>
</dbReference>
<dbReference type="InterPro" id="IPR000330">
    <property type="entry name" value="SNF2_N"/>
</dbReference>
<dbReference type="Pfam" id="PF07529">
    <property type="entry name" value="HSA"/>
    <property type="match status" value="1"/>
</dbReference>
<dbReference type="InterPro" id="IPR014012">
    <property type="entry name" value="HSA_dom"/>
</dbReference>
<evidence type="ECO:0000256" key="7">
    <source>
        <dbReference type="ARBA" id="ARBA00022853"/>
    </source>
</evidence>
<evidence type="ECO:0000259" key="13">
    <source>
        <dbReference type="PROSITE" id="PS51194"/>
    </source>
</evidence>
<sequence length="1798" mass="200474">MADDSVVAAASASEHAPSRRPQNKKIEGKGSCRGKRTRSESNLGLKPTNKRKKGVGSTDVAEVDIDNTGAGVDNDEVEALQQEKQRLLAELRRYTVLGDASADTPPPPHTSLSRRNSQTSLVGAPPSSSPAALPSSSTDPMNPTSSFRHWDFLLQEMQWMSTDFAQERKWRIRKAKTLSLSVTSYHGKKSTAAMRTLQHEEQARKRFAAKMGRDVKKFWLKVDKLVAHQVKAAEDSRRKASMETQLQFLLQQTEKYASALATTFAMADAMMHDANNQISYDEEGSDFSEVEEPADDESTIEAEEQLQSKADVAMEVALLQEESTMSIQALHAKYAAIMEEGEEEEEGEDGDDLAWNKDVTPAINLDEKTRIQTRGQAEGTESDGDFEMDDIEEAADDESTIEAEEQFQSKADVDMEVQLLQEESTLSIEALRAKYAAIMDEEEEEDMHGTTTLAQTAPVETSRTKRATSKRMSDMVPLTDDANDVWTQVGLERPFLLHHTLHLRAYQATGVAWLLSLAHNRMNGILADEMGLGKTIQTISLLAALATEGLWGPHLVIVPTSCILNWEMEFKRWCPGFKVMTYYGSAKRRKELRLGWSKVNAFQVCITSYQLVVADAPCFKRKKWYYLILDEAHNIKNWKSQRWQTLLTFNTQRRLLLTGTPLQNNLMELWALMHFLMPHLFRSRAQFSHWFSTPMNAMVEGEAAVNDQLVSRLHNIIRPFVLRRLKKDVAKQMPGKFEHVVVCSLSKRQRFLYEDFMARSSTRKALSGGNFMGMMNVLMQLRKVCNHPDLFEARPVLCPFDMAPLTVSYPFANLAVVGRHRRTLGCFYPDNGLVTSEVAWQARRTLAPSVQVFIDDVSMAPLEKEEQEEWLQQYATLWNFATQQKTLRQAATRAKATANAWINHWRCMETTPFISHELLRIATMPVFISPAMDVHNKVGKATSTALAAMVQSPTSRLNDWLEIMLKVLCFVHKARTTAPTLVVGSTLSAGRVQDALHSKETNDQLHAALDPAWTMLHPITQRQHLYFPDKRLIQFDCGKLQQLDRLLRELKRGSHRCLIFSQMSSMLNILEIFLNVHGHTYFRLDGSTPVEQRQRLMDKFNTDPKVFCFILSTRSGGLGINLTGADTVIFYDSDWNPAMDAQAQDRAHRIGQTRDVHIYRLVSAHTVEQNILKKARQKKHLDFLVLSEGQFTTEYFSKSNLRALIGPATAQDHDGDDVASISSNENTAADMRTIQDAMAQCEDEADVAAMKGVELEQEAAKAQDETFDDEENAAVDTVSATASGEAVEASASLRPIDQYAITYRCTTDPLFDGSVVDVLPVDYAEEEVELERIEAMKVVDEEMAIQDGDLIVAAEPVDVKTQKRLYVRERSHVKSEKRRRALTGAAWMPKTCSRSNLPFYYNTDTHEAIWDRPLVWVTNDEHAHAVTVGYGGLSIPTLLHLLGFATAKDRMASCVNKQWTVAARHPSFHKRVHSTDSVAAVQSLLSALEACDTVAFGSGVHSMPTAVHIRCPVRFTGPPLTRGSTCTLEFSPVNEMSGLVWHAKAGEISNLTVQIPTSSSSPNMSTKSRRNVVLTVASDSNLTVLDSRILGGDVAVAVQGGTATLVDVDIADAVGSGVVVQGGFVAIVACRVSGHGRCGLAMVHGAGIVRRSWFALNGRYGVRLLGGVQMAMLDTNSFENNRCGALDIEHSHRRIYIRNCTISQHVDVPRPHSHERLKFKGWQYECVDTCAAPKPKPDKKDKKLQLKDKVVSGLPMTNDVLVPAASIGVAPYLTAAPPAFTLATSSCTKLQNDEPEIL</sequence>
<dbReference type="GeneID" id="20811917"/>
<dbReference type="InterPro" id="IPR011050">
    <property type="entry name" value="Pectin_lyase_fold/virulence"/>
</dbReference>
<feature type="compositionally biased region" description="Polar residues" evidence="10">
    <location>
        <begin position="449"/>
        <end position="461"/>
    </location>
</feature>